<dbReference type="Gene3D" id="3.30.230.10">
    <property type="match status" value="1"/>
</dbReference>
<evidence type="ECO:0000256" key="4">
    <source>
        <dbReference type="ARBA" id="ARBA00023204"/>
    </source>
</evidence>
<accession>A0A9P0HPQ0</accession>
<dbReference type="GO" id="GO:0005524">
    <property type="term" value="F:ATP binding"/>
    <property type="evidence" value="ECO:0007669"/>
    <property type="project" value="InterPro"/>
</dbReference>
<dbReference type="AlphaFoldDB" id="A0A9P0HPQ0"/>
<evidence type="ECO:0000256" key="3">
    <source>
        <dbReference type="ARBA" id="ARBA00022763"/>
    </source>
</evidence>
<keyword evidence="5" id="KW-0539">Nucleus</keyword>
<evidence type="ECO:0000313" key="8">
    <source>
        <dbReference type="Proteomes" id="UP001152798"/>
    </source>
</evidence>
<dbReference type="InterPro" id="IPR002099">
    <property type="entry name" value="MutL/Mlh/PMS"/>
</dbReference>
<dbReference type="InterPro" id="IPR014762">
    <property type="entry name" value="DNA_mismatch_repair_CS"/>
</dbReference>
<dbReference type="FunFam" id="3.30.565.10:FF:000109">
    <property type="entry name" value="Related to MLH1-DNA mismatch repair protein"/>
    <property type="match status" value="1"/>
</dbReference>
<dbReference type="InterPro" id="IPR036890">
    <property type="entry name" value="HATPase_C_sf"/>
</dbReference>
<name>A0A9P0HPQ0_NEZVI</name>
<dbReference type="GO" id="GO:0016887">
    <property type="term" value="F:ATP hydrolysis activity"/>
    <property type="evidence" value="ECO:0007669"/>
    <property type="project" value="InterPro"/>
</dbReference>
<evidence type="ECO:0000256" key="1">
    <source>
        <dbReference type="ARBA" id="ARBA00004123"/>
    </source>
</evidence>
<dbReference type="InterPro" id="IPR020568">
    <property type="entry name" value="Ribosomal_Su5_D2-typ_SF"/>
</dbReference>
<dbReference type="CDD" id="cd16926">
    <property type="entry name" value="HATPase_MutL-MLH-PMS-like"/>
    <property type="match status" value="1"/>
</dbReference>
<dbReference type="PANTHER" id="PTHR10073:SF12">
    <property type="entry name" value="DNA MISMATCH REPAIR PROTEIN MLH1"/>
    <property type="match status" value="1"/>
</dbReference>
<dbReference type="GO" id="GO:0030983">
    <property type="term" value="F:mismatched DNA binding"/>
    <property type="evidence" value="ECO:0007669"/>
    <property type="project" value="InterPro"/>
</dbReference>
<comment type="subcellular location">
    <subcellularLocation>
        <location evidence="1">Nucleus</location>
    </subcellularLocation>
</comment>
<dbReference type="PROSITE" id="PS00058">
    <property type="entry name" value="DNA_MISMATCH_REPAIR_1"/>
    <property type="match status" value="1"/>
</dbReference>
<dbReference type="InterPro" id="IPR032189">
    <property type="entry name" value="Mlh1_C"/>
</dbReference>
<dbReference type="Pfam" id="PF16413">
    <property type="entry name" value="Mlh1_C"/>
    <property type="match status" value="1"/>
</dbReference>
<dbReference type="OrthoDB" id="10263226at2759"/>
<dbReference type="EMBL" id="OV725082">
    <property type="protein sequence ID" value="CAH1405931.1"/>
    <property type="molecule type" value="Genomic_DNA"/>
</dbReference>
<dbReference type="GO" id="GO:0032389">
    <property type="term" value="C:MutLalpha complex"/>
    <property type="evidence" value="ECO:0007669"/>
    <property type="project" value="TreeGrafter"/>
</dbReference>
<dbReference type="SUPFAM" id="SSF54211">
    <property type="entry name" value="Ribosomal protein S5 domain 2-like"/>
    <property type="match status" value="1"/>
</dbReference>
<comment type="similarity">
    <text evidence="2">Belongs to the DNA mismatch repair MutL/HexB family.</text>
</comment>
<dbReference type="Pfam" id="PF13589">
    <property type="entry name" value="HATPase_c_3"/>
    <property type="match status" value="1"/>
</dbReference>
<dbReference type="CDD" id="cd03483">
    <property type="entry name" value="MutL_Trans_MLH1"/>
    <property type="match status" value="1"/>
</dbReference>
<gene>
    <name evidence="7" type="ORF">NEZAVI_LOCUS13988</name>
</gene>
<evidence type="ECO:0000259" key="6">
    <source>
        <dbReference type="SMART" id="SM01340"/>
    </source>
</evidence>
<feature type="domain" description="DNA mismatch repair protein S5" evidence="6">
    <location>
        <begin position="215"/>
        <end position="334"/>
    </location>
</feature>
<dbReference type="Gene3D" id="3.30.565.10">
    <property type="entry name" value="Histidine kinase-like ATPase, C-terminal domain"/>
    <property type="match status" value="1"/>
</dbReference>
<evidence type="ECO:0000313" key="7">
    <source>
        <dbReference type="EMBL" id="CAH1405931.1"/>
    </source>
</evidence>
<proteinExistence type="inferred from homology"/>
<reference evidence="7" key="1">
    <citation type="submission" date="2022-01" db="EMBL/GenBank/DDBJ databases">
        <authorList>
            <person name="King R."/>
        </authorList>
    </citation>
    <scope>NUCLEOTIDE SEQUENCE</scope>
</reference>
<dbReference type="Proteomes" id="UP001152798">
    <property type="component" value="Chromosome 6"/>
</dbReference>
<dbReference type="NCBIfam" id="TIGR00585">
    <property type="entry name" value="mutl"/>
    <property type="match status" value="1"/>
</dbReference>
<keyword evidence="8" id="KW-1185">Reference proteome</keyword>
<dbReference type="GO" id="GO:0140664">
    <property type="term" value="F:ATP-dependent DNA damage sensor activity"/>
    <property type="evidence" value="ECO:0007669"/>
    <property type="project" value="InterPro"/>
</dbReference>
<evidence type="ECO:0000256" key="2">
    <source>
        <dbReference type="ARBA" id="ARBA00006082"/>
    </source>
</evidence>
<dbReference type="InterPro" id="IPR038973">
    <property type="entry name" value="MutL/Mlh/Pms-like"/>
</dbReference>
<dbReference type="Pfam" id="PF01119">
    <property type="entry name" value="DNA_mis_repair"/>
    <property type="match status" value="1"/>
</dbReference>
<evidence type="ECO:0000256" key="5">
    <source>
        <dbReference type="ARBA" id="ARBA00023242"/>
    </source>
</evidence>
<dbReference type="FunFam" id="3.30.230.10:FF:000014">
    <property type="entry name" value="DNA mismatch repair protein Mlh1"/>
    <property type="match status" value="1"/>
</dbReference>
<dbReference type="SUPFAM" id="SSF55874">
    <property type="entry name" value="ATPase domain of HSP90 chaperone/DNA topoisomerase II/histidine kinase"/>
    <property type="match status" value="1"/>
</dbReference>
<sequence>MAEPGVIKKLDETVVNRIAAGEVIQRPANALKELLENSLDAKSSNIKVTLKGGGLKLLQIQDDGTGIRKEDLDIVCERFTTSKLREFEDLNSINTFGFRGEALASISHIAHLTITTKTALQPCAYIVSYEDGKPKGLPKPCAGNQGTIISVEDLFYNVATRRKAFKSASEEHSRVADVVGRYAIHNPKVGFALKKHEANTSDIKTNPNSTHVDNIRAVYGNSVARELLEVEGSDDSLKYKMHGLISNVNYSAKKSIFILFINDRLVDSTALRKTIENVYSLYLPKGSHPFVYISLALDPRNVDVNVHPTKHEVHFLHEDIIIDKTQKSIESKLLGANTSRVFYKQCKLPNVDLNLTTAVLEDEVEKEKEKEKTIKAKNLVRTDASSQKIDKFLKTDTNSSSKDISKTEENGYKRREIKLTSVLALKSNVENDCNLAVRDIVANITFVGCIDQNSVLVQHTTNLYFFRLKRLTEELFFQTMLYDFGNFGAIKFKSGLALYDLAMLGLEDPETKWKEEDGKKDMLAETVSQVLASKAEMLLDYFSIEIDNDNKLLSIPLLLDKYMPDITRLPNYILRLACDVDWKQEKPCFEGICRETAKFYCYVDTLNEYEGHDWKWTVEHILVPALKKTLLPPKHFAEDGTMLLLTSLPELYKVFERC</sequence>
<keyword evidence="3" id="KW-0227">DNA damage</keyword>
<dbReference type="PANTHER" id="PTHR10073">
    <property type="entry name" value="DNA MISMATCH REPAIR PROTEIN MLH, PMS, MUTL"/>
    <property type="match status" value="1"/>
</dbReference>
<dbReference type="GO" id="GO:0006298">
    <property type="term" value="P:mismatch repair"/>
    <property type="evidence" value="ECO:0007669"/>
    <property type="project" value="InterPro"/>
</dbReference>
<keyword evidence="4" id="KW-0234">DNA repair</keyword>
<organism evidence="7 8">
    <name type="scientific">Nezara viridula</name>
    <name type="common">Southern green stink bug</name>
    <name type="synonym">Cimex viridulus</name>
    <dbReference type="NCBI Taxonomy" id="85310"/>
    <lineage>
        <taxon>Eukaryota</taxon>
        <taxon>Metazoa</taxon>
        <taxon>Ecdysozoa</taxon>
        <taxon>Arthropoda</taxon>
        <taxon>Hexapoda</taxon>
        <taxon>Insecta</taxon>
        <taxon>Pterygota</taxon>
        <taxon>Neoptera</taxon>
        <taxon>Paraneoptera</taxon>
        <taxon>Hemiptera</taxon>
        <taxon>Heteroptera</taxon>
        <taxon>Panheteroptera</taxon>
        <taxon>Pentatomomorpha</taxon>
        <taxon>Pentatomoidea</taxon>
        <taxon>Pentatomidae</taxon>
        <taxon>Pentatominae</taxon>
        <taxon>Nezara</taxon>
    </lineage>
</organism>
<protein>
    <recommendedName>
        <fullName evidence="6">DNA mismatch repair protein S5 domain-containing protein</fullName>
    </recommendedName>
</protein>
<dbReference type="InterPro" id="IPR014721">
    <property type="entry name" value="Ribsml_uS5_D2-typ_fold_subgr"/>
</dbReference>
<dbReference type="InterPro" id="IPR013507">
    <property type="entry name" value="DNA_mismatch_S5_2-like"/>
</dbReference>
<dbReference type="SMART" id="SM01340">
    <property type="entry name" value="DNA_mis_repair"/>
    <property type="match status" value="1"/>
</dbReference>